<keyword evidence="5" id="KW-0418">Kinase</keyword>
<evidence type="ECO:0000256" key="7">
    <source>
        <dbReference type="ARBA" id="ARBA00047899"/>
    </source>
</evidence>
<dbReference type="Gene3D" id="3.30.200.20">
    <property type="entry name" value="Phosphorylase Kinase, domain 1"/>
    <property type="match status" value="1"/>
</dbReference>
<evidence type="ECO:0000256" key="2">
    <source>
        <dbReference type="ARBA" id="ARBA00022527"/>
    </source>
</evidence>
<comment type="catalytic activity">
    <reaction evidence="7">
        <text>L-threonyl-[protein] + ATP = O-phospho-L-threonyl-[protein] + ADP + H(+)</text>
        <dbReference type="Rhea" id="RHEA:46608"/>
        <dbReference type="Rhea" id="RHEA-COMP:11060"/>
        <dbReference type="Rhea" id="RHEA-COMP:11605"/>
        <dbReference type="ChEBI" id="CHEBI:15378"/>
        <dbReference type="ChEBI" id="CHEBI:30013"/>
        <dbReference type="ChEBI" id="CHEBI:30616"/>
        <dbReference type="ChEBI" id="CHEBI:61977"/>
        <dbReference type="ChEBI" id="CHEBI:456216"/>
        <dbReference type="EC" id="2.7.11.1"/>
    </reaction>
</comment>
<feature type="domain" description="Protein kinase" evidence="10">
    <location>
        <begin position="160"/>
        <end position="235"/>
    </location>
</feature>
<protein>
    <recommendedName>
        <fullName evidence="1">non-specific serine/threonine protein kinase</fullName>
        <ecNumber evidence="1">2.7.11.1</ecNumber>
    </recommendedName>
</protein>
<sequence>MALKSNIKGSVEKQSKTTGSQALEGNCRRPSPLQVSRTCISEPTTPKKLASHVQEVPFKQEKKRAEHRTVKDCSASAKVSDGASSLAKTSRSAKISDRADFVESGKSSMCRGSTSSDVRNESTCSSLSSSINKPHKANHSKWEAIRAARAKDGVLVLCHFRLLKKLGCGDIGSVYLSELSGTKCYFAMKIMDKASLAGRKKLLRAQTEREILQSLDHPFLLTLYSHFETDNSRVW</sequence>
<feature type="compositionally biased region" description="Basic and acidic residues" evidence="9">
    <location>
        <begin position="58"/>
        <end position="71"/>
    </location>
</feature>
<keyword evidence="3" id="KW-0808">Transferase</keyword>
<keyword evidence="6" id="KW-0067">ATP-binding</keyword>
<gene>
    <name evidence="11" type="ORF">ILEXP_LOCUS12899</name>
</gene>
<name>A0ABC8RLP7_9AQUA</name>
<organism evidence="11 12">
    <name type="scientific">Ilex paraguariensis</name>
    <name type="common">yerba mate</name>
    <dbReference type="NCBI Taxonomy" id="185542"/>
    <lineage>
        <taxon>Eukaryota</taxon>
        <taxon>Viridiplantae</taxon>
        <taxon>Streptophyta</taxon>
        <taxon>Embryophyta</taxon>
        <taxon>Tracheophyta</taxon>
        <taxon>Spermatophyta</taxon>
        <taxon>Magnoliopsida</taxon>
        <taxon>eudicotyledons</taxon>
        <taxon>Gunneridae</taxon>
        <taxon>Pentapetalae</taxon>
        <taxon>asterids</taxon>
        <taxon>campanulids</taxon>
        <taxon>Aquifoliales</taxon>
        <taxon>Aquifoliaceae</taxon>
        <taxon>Ilex</taxon>
    </lineage>
</organism>
<evidence type="ECO:0000256" key="3">
    <source>
        <dbReference type="ARBA" id="ARBA00022679"/>
    </source>
</evidence>
<keyword evidence="2" id="KW-0723">Serine/threonine-protein kinase</keyword>
<evidence type="ECO:0000259" key="10">
    <source>
        <dbReference type="PROSITE" id="PS50011"/>
    </source>
</evidence>
<accession>A0ABC8RLP7</accession>
<dbReference type="Proteomes" id="UP001642360">
    <property type="component" value="Unassembled WGS sequence"/>
</dbReference>
<dbReference type="EC" id="2.7.11.1" evidence="1"/>
<reference evidence="11 12" key="1">
    <citation type="submission" date="2024-02" db="EMBL/GenBank/DDBJ databases">
        <authorList>
            <person name="Vignale AGUSTIN F."/>
            <person name="Sosa J E."/>
            <person name="Modenutti C."/>
        </authorList>
    </citation>
    <scope>NUCLEOTIDE SEQUENCE [LARGE SCALE GENOMIC DNA]</scope>
</reference>
<feature type="region of interest" description="Disordered" evidence="9">
    <location>
        <begin position="111"/>
        <end position="132"/>
    </location>
</feature>
<evidence type="ECO:0000256" key="6">
    <source>
        <dbReference type="ARBA" id="ARBA00022840"/>
    </source>
</evidence>
<evidence type="ECO:0000256" key="8">
    <source>
        <dbReference type="ARBA" id="ARBA00048679"/>
    </source>
</evidence>
<dbReference type="GO" id="GO:0004674">
    <property type="term" value="F:protein serine/threonine kinase activity"/>
    <property type="evidence" value="ECO:0007669"/>
    <property type="project" value="UniProtKB-KW"/>
</dbReference>
<proteinExistence type="predicted"/>
<dbReference type="AlphaFoldDB" id="A0ABC8RLP7"/>
<evidence type="ECO:0000313" key="11">
    <source>
        <dbReference type="EMBL" id="CAK9145106.1"/>
    </source>
</evidence>
<comment type="caution">
    <text evidence="11">The sequence shown here is derived from an EMBL/GenBank/DDBJ whole genome shotgun (WGS) entry which is preliminary data.</text>
</comment>
<evidence type="ECO:0000256" key="9">
    <source>
        <dbReference type="SAM" id="MobiDB-lite"/>
    </source>
</evidence>
<evidence type="ECO:0000256" key="1">
    <source>
        <dbReference type="ARBA" id="ARBA00012513"/>
    </source>
</evidence>
<dbReference type="InterPro" id="IPR011009">
    <property type="entry name" value="Kinase-like_dom_sf"/>
</dbReference>
<dbReference type="SUPFAM" id="SSF56112">
    <property type="entry name" value="Protein kinase-like (PK-like)"/>
    <property type="match status" value="1"/>
</dbReference>
<keyword evidence="4" id="KW-0547">Nucleotide-binding</keyword>
<keyword evidence="12" id="KW-1185">Reference proteome</keyword>
<dbReference type="Pfam" id="PF00069">
    <property type="entry name" value="Pkinase"/>
    <property type="match status" value="1"/>
</dbReference>
<feature type="region of interest" description="Disordered" evidence="9">
    <location>
        <begin position="1"/>
        <end position="74"/>
    </location>
</feature>
<evidence type="ECO:0000256" key="4">
    <source>
        <dbReference type="ARBA" id="ARBA00022741"/>
    </source>
</evidence>
<feature type="compositionally biased region" description="Polar residues" evidence="9">
    <location>
        <begin position="33"/>
        <end position="44"/>
    </location>
</feature>
<evidence type="ECO:0000313" key="12">
    <source>
        <dbReference type="Proteomes" id="UP001642360"/>
    </source>
</evidence>
<dbReference type="EMBL" id="CAUOFW020001458">
    <property type="protein sequence ID" value="CAK9145106.1"/>
    <property type="molecule type" value="Genomic_DNA"/>
</dbReference>
<evidence type="ECO:0000256" key="5">
    <source>
        <dbReference type="ARBA" id="ARBA00022777"/>
    </source>
</evidence>
<dbReference type="InterPro" id="IPR000719">
    <property type="entry name" value="Prot_kinase_dom"/>
</dbReference>
<comment type="catalytic activity">
    <reaction evidence="8">
        <text>L-seryl-[protein] + ATP = O-phospho-L-seryl-[protein] + ADP + H(+)</text>
        <dbReference type="Rhea" id="RHEA:17989"/>
        <dbReference type="Rhea" id="RHEA-COMP:9863"/>
        <dbReference type="Rhea" id="RHEA-COMP:11604"/>
        <dbReference type="ChEBI" id="CHEBI:15378"/>
        <dbReference type="ChEBI" id="CHEBI:29999"/>
        <dbReference type="ChEBI" id="CHEBI:30616"/>
        <dbReference type="ChEBI" id="CHEBI:83421"/>
        <dbReference type="ChEBI" id="CHEBI:456216"/>
        <dbReference type="EC" id="2.7.11.1"/>
    </reaction>
</comment>
<dbReference type="PANTHER" id="PTHR45637">
    <property type="entry name" value="FLIPPASE KINASE 1-RELATED"/>
    <property type="match status" value="1"/>
</dbReference>
<dbReference type="GO" id="GO:0005524">
    <property type="term" value="F:ATP binding"/>
    <property type="evidence" value="ECO:0007669"/>
    <property type="project" value="UniProtKB-KW"/>
</dbReference>
<dbReference type="PROSITE" id="PS50011">
    <property type="entry name" value="PROTEIN_KINASE_DOM"/>
    <property type="match status" value="1"/>
</dbReference>